<organism evidence="2 3">
    <name type="scientific">Phyllotreta striolata</name>
    <name type="common">Striped flea beetle</name>
    <name type="synonym">Crioceris striolata</name>
    <dbReference type="NCBI Taxonomy" id="444603"/>
    <lineage>
        <taxon>Eukaryota</taxon>
        <taxon>Metazoa</taxon>
        <taxon>Ecdysozoa</taxon>
        <taxon>Arthropoda</taxon>
        <taxon>Hexapoda</taxon>
        <taxon>Insecta</taxon>
        <taxon>Pterygota</taxon>
        <taxon>Neoptera</taxon>
        <taxon>Endopterygota</taxon>
        <taxon>Coleoptera</taxon>
        <taxon>Polyphaga</taxon>
        <taxon>Cucujiformia</taxon>
        <taxon>Chrysomeloidea</taxon>
        <taxon>Chrysomelidae</taxon>
        <taxon>Galerucinae</taxon>
        <taxon>Alticini</taxon>
        <taxon>Phyllotreta</taxon>
    </lineage>
</organism>
<dbReference type="EMBL" id="OU900102">
    <property type="protein sequence ID" value="CAG9865470.1"/>
    <property type="molecule type" value="Genomic_DNA"/>
</dbReference>
<evidence type="ECO:0000256" key="1">
    <source>
        <dbReference type="SAM" id="MobiDB-lite"/>
    </source>
</evidence>
<gene>
    <name evidence="2" type="ORF">PHYEVI_LOCUS11703</name>
</gene>
<name>A0A9N9XX32_PHYSR</name>
<protein>
    <submittedName>
        <fullName evidence="2">Uncharacterized protein</fullName>
    </submittedName>
</protein>
<feature type="compositionally biased region" description="Polar residues" evidence="1">
    <location>
        <begin position="402"/>
        <end position="423"/>
    </location>
</feature>
<evidence type="ECO:0000313" key="3">
    <source>
        <dbReference type="Proteomes" id="UP001153712"/>
    </source>
</evidence>
<feature type="region of interest" description="Disordered" evidence="1">
    <location>
        <begin position="214"/>
        <end position="235"/>
    </location>
</feature>
<reference evidence="2" key="1">
    <citation type="submission" date="2022-01" db="EMBL/GenBank/DDBJ databases">
        <authorList>
            <person name="King R."/>
        </authorList>
    </citation>
    <scope>NUCLEOTIDE SEQUENCE</scope>
</reference>
<evidence type="ECO:0000313" key="2">
    <source>
        <dbReference type="EMBL" id="CAG9865470.1"/>
    </source>
</evidence>
<sequence>MKASSSVEDLKKSVNIRALISAYENISSEHQIKRPRANSLGNALNNDVVVRETTIRTLDDAYRVLDVVERRLQQYEIYNKEKHVAIQEELFNTLTSIINIDNDDPEEAKALIQRTKDYVSFLNTKLPSNKNGSSVYADRLATTNSSKPVQDDEIDAAKSGSTVRRLKERFQVAETQTKQRFPPPKKAPLPNKNQIAVEVVTTQNDTINLNQRNTFTSRFPPLNKAPLPNNNKLDEDVTTQNLRPETFKQPDNNEERYSVSVLKLKSIFESKSKENAEGLPLILTQPLSRSVYELNVMEARSDQAQQMEVSSYLETKAVEVENLQEVSVEANRLLGILKKEWGSMEFNYVSYDDSKNDANGYGGGDDVKKLEYLDENGNEDEGERYVEEVLEDIEENVDEESYSSSAITENDQVDNTEMVMSNQ</sequence>
<accession>A0A9N9XX32</accession>
<feature type="region of interest" description="Disordered" evidence="1">
    <location>
        <begin position="396"/>
        <end position="423"/>
    </location>
</feature>
<dbReference type="AlphaFoldDB" id="A0A9N9XX32"/>
<dbReference type="OrthoDB" id="6745799at2759"/>
<keyword evidence="3" id="KW-1185">Reference proteome</keyword>
<dbReference type="Proteomes" id="UP001153712">
    <property type="component" value="Chromosome 9"/>
</dbReference>
<feature type="compositionally biased region" description="Low complexity" evidence="1">
    <location>
        <begin position="220"/>
        <end position="231"/>
    </location>
</feature>
<proteinExistence type="predicted"/>